<evidence type="ECO:0000313" key="3">
    <source>
        <dbReference type="EMBL" id="KIO25009.1"/>
    </source>
</evidence>
<keyword evidence="2" id="KW-1133">Transmembrane helix</keyword>
<keyword evidence="2" id="KW-0472">Membrane</keyword>
<reference evidence="3 4" key="1">
    <citation type="submission" date="2014-04" db="EMBL/GenBank/DDBJ databases">
        <authorList>
            <consortium name="DOE Joint Genome Institute"/>
            <person name="Kuo A."/>
            <person name="Girlanda M."/>
            <person name="Perotto S."/>
            <person name="Kohler A."/>
            <person name="Nagy L.G."/>
            <person name="Floudas D."/>
            <person name="Copeland A."/>
            <person name="Barry K.W."/>
            <person name="Cichocki N."/>
            <person name="Veneault-Fourrey C."/>
            <person name="LaButti K."/>
            <person name="Lindquist E.A."/>
            <person name="Lipzen A."/>
            <person name="Lundell T."/>
            <person name="Morin E."/>
            <person name="Murat C."/>
            <person name="Sun H."/>
            <person name="Tunlid A."/>
            <person name="Henrissat B."/>
            <person name="Grigoriev I.V."/>
            <person name="Hibbett D.S."/>
            <person name="Martin F."/>
            <person name="Nordberg H.P."/>
            <person name="Cantor M.N."/>
            <person name="Hua S.X."/>
        </authorList>
    </citation>
    <scope>NUCLEOTIDE SEQUENCE [LARGE SCALE GENOMIC DNA]</scope>
    <source>
        <strain evidence="3 4">MUT 4182</strain>
    </source>
</reference>
<dbReference type="Proteomes" id="UP000054248">
    <property type="component" value="Unassembled WGS sequence"/>
</dbReference>
<dbReference type="OrthoDB" id="3046318at2759"/>
<protein>
    <submittedName>
        <fullName evidence="3">Polysaccharide lyase family 1 protein</fullName>
    </submittedName>
</protein>
<dbReference type="EMBL" id="KN823050">
    <property type="protein sequence ID" value="KIO25009.1"/>
    <property type="molecule type" value="Genomic_DNA"/>
</dbReference>
<reference evidence="4" key="2">
    <citation type="submission" date="2015-01" db="EMBL/GenBank/DDBJ databases">
        <title>Evolutionary Origins and Diversification of the Mycorrhizal Mutualists.</title>
        <authorList>
            <consortium name="DOE Joint Genome Institute"/>
            <consortium name="Mycorrhizal Genomics Consortium"/>
            <person name="Kohler A."/>
            <person name="Kuo A."/>
            <person name="Nagy L.G."/>
            <person name="Floudas D."/>
            <person name="Copeland A."/>
            <person name="Barry K.W."/>
            <person name="Cichocki N."/>
            <person name="Veneault-Fourrey C."/>
            <person name="LaButti K."/>
            <person name="Lindquist E.A."/>
            <person name="Lipzen A."/>
            <person name="Lundell T."/>
            <person name="Morin E."/>
            <person name="Murat C."/>
            <person name="Riley R."/>
            <person name="Ohm R."/>
            <person name="Sun H."/>
            <person name="Tunlid A."/>
            <person name="Henrissat B."/>
            <person name="Grigoriev I.V."/>
            <person name="Hibbett D.S."/>
            <person name="Martin F."/>
        </authorList>
    </citation>
    <scope>NUCLEOTIDE SEQUENCE [LARGE SCALE GENOMIC DNA]</scope>
    <source>
        <strain evidence="4">MUT 4182</strain>
    </source>
</reference>
<keyword evidence="4" id="KW-1185">Reference proteome</keyword>
<evidence type="ECO:0000256" key="2">
    <source>
        <dbReference type="SAM" id="Phobius"/>
    </source>
</evidence>
<feature type="region of interest" description="Disordered" evidence="1">
    <location>
        <begin position="359"/>
        <end position="398"/>
    </location>
</feature>
<keyword evidence="2" id="KW-0812">Transmembrane</keyword>
<keyword evidence="3" id="KW-0456">Lyase</keyword>
<accession>A0A0C3QH55</accession>
<feature type="transmembrane region" description="Helical" evidence="2">
    <location>
        <begin position="269"/>
        <end position="292"/>
    </location>
</feature>
<dbReference type="HOGENOM" id="CLU_692971_0_0_1"/>
<proteinExistence type="predicted"/>
<evidence type="ECO:0000256" key="1">
    <source>
        <dbReference type="SAM" id="MobiDB-lite"/>
    </source>
</evidence>
<dbReference type="AlphaFoldDB" id="A0A0C3QH55"/>
<dbReference type="GO" id="GO:0016829">
    <property type="term" value="F:lyase activity"/>
    <property type="evidence" value="ECO:0007669"/>
    <property type="project" value="UniProtKB-KW"/>
</dbReference>
<evidence type="ECO:0000313" key="4">
    <source>
        <dbReference type="Proteomes" id="UP000054248"/>
    </source>
</evidence>
<gene>
    <name evidence="3" type="ORF">M407DRAFT_25648</name>
</gene>
<name>A0A0C3QH55_9AGAM</name>
<organism evidence="3 4">
    <name type="scientific">Tulasnella calospora MUT 4182</name>
    <dbReference type="NCBI Taxonomy" id="1051891"/>
    <lineage>
        <taxon>Eukaryota</taxon>
        <taxon>Fungi</taxon>
        <taxon>Dikarya</taxon>
        <taxon>Basidiomycota</taxon>
        <taxon>Agaricomycotina</taxon>
        <taxon>Agaricomycetes</taxon>
        <taxon>Cantharellales</taxon>
        <taxon>Tulasnellaceae</taxon>
        <taxon>Tulasnella</taxon>
    </lineage>
</organism>
<sequence length="398" mass="45020">MSRETAPHWAAARRALGLPHWPTISEPAYAALMFETACQGARCTRASYPTCDAIFVRGRFCNRCAKLELLSRDEIKVIFPDLPIALVSQLPASKHRAKVDRTLETGRFHTRKDVSKLWSIFQAPDFQGFTKHSLVQRLLPNLKAAKRANSIIADQVWAWIKKDAARRRREVGPHLSELWSRLQNRGWANEDYPLCDRDWVRLLSQLFHSPPRNEEAWIAWIFYRHGTQVASTKTESAFNVGIILRVVAFSGYSGFCWLSFIIIGTKWDIVPWILTSCVPLVAFSVLRVWAFWIPRTPREELQPPSPMTPNAGSYDPNEPFSELAMAKFTAFKGSKPIIVALLLQAPLPTVNDDHKLAVTQSRGSSLDEPDGMVEISLSKNETAKPLNSPADPRDAYGW</sequence>
<feature type="transmembrane region" description="Helical" evidence="2">
    <location>
        <begin position="242"/>
        <end position="263"/>
    </location>
</feature>